<dbReference type="GO" id="GO:0070291">
    <property type="term" value="P:N-acylethanolamine metabolic process"/>
    <property type="evidence" value="ECO:0007669"/>
    <property type="project" value="TreeGrafter"/>
</dbReference>
<evidence type="ECO:0000256" key="1">
    <source>
        <dbReference type="PIRSR" id="PIRSR038896-50"/>
    </source>
</evidence>
<dbReference type="PANTHER" id="PTHR15032">
    <property type="entry name" value="N-ACYL-PHOSPHATIDYLETHANOLAMINE-HYDROLYZING PHOSPHOLIPASE D"/>
    <property type="match status" value="1"/>
</dbReference>
<dbReference type="Gene3D" id="3.60.15.10">
    <property type="entry name" value="Ribonuclease Z/Hydroxyacylglutathione hydrolase-like"/>
    <property type="match status" value="1"/>
</dbReference>
<protein>
    <recommendedName>
        <fullName evidence="3">Metallo-beta-lactamase domain-containing protein</fullName>
    </recommendedName>
</protein>
<accession>A0A8H5EVL4</accession>
<dbReference type="GO" id="GO:0070292">
    <property type="term" value="P:N-acylphosphatidylethanolamine metabolic process"/>
    <property type="evidence" value="ECO:0007669"/>
    <property type="project" value="TreeGrafter"/>
</dbReference>
<dbReference type="Proteomes" id="UP000567179">
    <property type="component" value="Unassembled WGS sequence"/>
</dbReference>
<evidence type="ECO:0000259" key="3">
    <source>
        <dbReference type="Pfam" id="PF12706"/>
    </source>
</evidence>
<dbReference type="GO" id="GO:0005737">
    <property type="term" value="C:cytoplasm"/>
    <property type="evidence" value="ECO:0007669"/>
    <property type="project" value="TreeGrafter"/>
</dbReference>
<evidence type="ECO:0000256" key="2">
    <source>
        <dbReference type="SAM" id="MobiDB-lite"/>
    </source>
</evidence>
<feature type="binding site" evidence="1">
    <location>
        <position position="339"/>
    </location>
    <ligand>
        <name>an N-acyl-1,2-diacyl-sn-glycero-3-phosphoethanolamine</name>
        <dbReference type="ChEBI" id="CHEBI:62537"/>
    </ligand>
</feature>
<dbReference type="PIRSF" id="PIRSF038896">
    <property type="entry name" value="NAPE-PLD"/>
    <property type="match status" value="1"/>
</dbReference>
<organism evidence="4 5">
    <name type="scientific">Psilocybe cf. subviscida</name>
    <dbReference type="NCBI Taxonomy" id="2480587"/>
    <lineage>
        <taxon>Eukaryota</taxon>
        <taxon>Fungi</taxon>
        <taxon>Dikarya</taxon>
        <taxon>Basidiomycota</taxon>
        <taxon>Agaricomycotina</taxon>
        <taxon>Agaricomycetes</taxon>
        <taxon>Agaricomycetidae</taxon>
        <taxon>Agaricales</taxon>
        <taxon>Agaricineae</taxon>
        <taxon>Strophariaceae</taxon>
        <taxon>Psilocybe</taxon>
    </lineage>
</organism>
<feature type="domain" description="Metallo-beta-lactamase" evidence="3">
    <location>
        <begin position="121"/>
        <end position="362"/>
    </location>
</feature>
<keyword evidence="5" id="KW-1185">Reference proteome</keyword>
<gene>
    <name evidence="4" type="ORF">D9619_013088</name>
</gene>
<dbReference type="EMBL" id="JAACJJ010000046">
    <property type="protein sequence ID" value="KAF5313931.1"/>
    <property type="molecule type" value="Genomic_DNA"/>
</dbReference>
<dbReference type="SUPFAM" id="SSF56281">
    <property type="entry name" value="Metallo-hydrolase/oxidoreductase"/>
    <property type="match status" value="1"/>
</dbReference>
<dbReference type="PANTHER" id="PTHR15032:SF4">
    <property type="entry name" value="N-ACYL-PHOSPHATIDYLETHANOLAMINE-HYDROLYZING PHOSPHOLIPASE D"/>
    <property type="match status" value="1"/>
</dbReference>
<dbReference type="OrthoDB" id="332863at2759"/>
<dbReference type="InterPro" id="IPR024884">
    <property type="entry name" value="NAPE-PLD"/>
</dbReference>
<name>A0A8H5EVL4_9AGAR</name>
<feature type="binding site" evidence="1">
    <location>
        <position position="166"/>
    </location>
    <ligand>
        <name>an N-acyl-1,2-diacyl-sn-glycero-3-phosphoethanolamine</name>
        <dbReference type="ChEBI" id="CHEBI:62537"/>
    </ligand>
</feature>
<dbReference type="InterPro" id="IPR036866">
    <property type="entry name" value="RibonucZ/Hydroxyglut_hydro"/>
</dbReference>
<dbReference type="AlphaFoldDB" id="A0A8H5EVL4"/>
<dbReference type="Pfam" id="PF12706">
    <property type="entry name" value="Lactamase_B_2"/>
    <property type="match status" value="1"/>
</dbReference>
<dbReference type="InterPro" id="IPR001279">
    <property type="entry name" value="Metallo-B-lactamas"/>
</dbReference>
<proteinExistence type="predicted"/>
<reference evidence="4 5" key="1">
    <citation type="journal article" date="2020" name="ISME J.">
        <title>Uncovering the hidden diversity of litter-decomposition mechanisms in mushroom-forming fungi.</title>
        <authorList>
            <person name="Floudas D."/>
            <person name="Bentzer J."/>
            <person name="Ahren D."/>
            <person name="Johansson T."/>
            <person name="Persson P."/>
            <person name="Tunlid A."/>
        </authorList>
    </citation>
    <scope>NUCLEOTIDE SEQUENCE [LARGE SCALE GENOMIC DNA]</scope>
    <source>
        <strain evidence="4 5">CBS 101986</strain>
    </source>
</reference>
<dbReference type="GO" id="GO:0008270">
    <property type="term" value="F:zinc ion binding"/>
    <property type="evidence" value="ECO:0007669"/>
    <property type="project" value="InterPro"/>
</dbReference>
<comment type="caution">
    <text evidence="4">The sequence shown here is derived from an EMBL/GenBank/DDBJ whole genome shotgun (WGS) entry which is preliminary data.</text>
</comment>
<sequence>MAATESTIRVSPAADKNPNPIAEGTKPEHWVDKLGTSFKNPWKSWRDQTRLETLTLIPTALFSFPSPPKNSADILPVHKPTWDAEQPEHLIPGDAIKSTWLGHACFLVEFPSRRTGARGIRVLFDPVWSDRCSPSQLVGPKRYTQPPCKIEDIPEVDAVVISHNHYDHLDTATIKALLRRTKRTPHFFAPLGNGAWFSSLGVPTSHTHIMDWWNSKRLKIAFGDETKSGLEVDITCTPGQHFTGRSLHDHFRTLWAGWVVEEILPREMAASAGEKSAREPVKVYFAGDTGYRSVKDGEDEDKVPVCPAFKAIGDKFGGFDYAMIPIGAYMPRQFMSRIHCAPQDSVRLFQDIRAKKATGMHWGTWILTSEDLTDPPKRLAEECKKVGIPADDFTTCEIGQTFFF</sequence>
<evidence type="ECO:0000313" key="4">
    <source>
        <dbReference type="EMBL" id="KAF5313931.1"/>
    </source>
</evidence>
<dbReference type="GO" id="GO:0070290">
    <property type="term" value="F:N-acylphosphatidylethanolamine-specific phospholipase D activity"/>
    <property type="evidence" value="ECO:0007669"/>
    <property type="project" value="InterPro"/>
</dbReference>
<feature type="region of interest" description="Disordered" evidence="2">
    <location>
        <begin position="1"/>
        <end position="27"/>
    </location>
</feature>
<evidence type="ECO:0000313" key="5">
    <source>
        <dbReference type="Proteomes" id="UP000567179"/>
    </source>
</evidence>